<reference evidence="1" key="1">
    <citation type="submission" date="2020-08" db="EMBL/GenBank/DDBJ databases">
        <title>Multicomponent nature underlies the extraordinary mechanical properties of spider dragline silk.</title>
        <authorList>
            <person name="Kono N."/>
            <person name="Nakamura H."/>
            <person name="Mori M."/>
            <person name="Yoshida Y."/>
            <person name="Ohtoshi R."/>
            <person name="Malay A.D."/>
            <person name="Moran D.A.P."/>
            <person name="Tomita M."/>
            <person name="Numata K."/>
            <person name="Arakawa K."/>
        </authorList>
    </citation>
    <scope>NUCLEOTIDE SEQUENCE</scope>
</reference>
<comment type="caution">
    <text evidence="1">The sequence shown here is derived from an EMBL/GenBank/DDBJ whole genome shotgun (WGS) entry which is preliminary data.</text>
</comment>
<gene>
    <name evidence="1" type="primary">AVEN_221491_1</name>
    <name evidence="1" type="ORF">TNCV_1409341</name>
</gene>
<organism evidence="1 2">
    <name type="scientific">Trichonephila clavipes</name>
    <name type="common">Golden silk orbweaver</name>
    <name type="synonym">Nephila clavipes</name>
    <dbReference type="NCBI Taxonomy" id="2585209"/>
    <lineage>
        <taxon>Eukaryota</taxon>
        <taxon>Metazoa</taxon>
        <taxon>Ecdysozoa</taxon>
        <taxon>Arthropoda</taxon>
        <taxon>Chelicerata</taxon>
        <taxon>Arachnida</taxon>
        <taxon>Araneae</taxon>
        <taxon>Araneomorphae</taxon>
        <taxon>Entelegynae</taxon>
        <taxon>Araneoidea</taxon>
        <taxon>Nephilidae</taxon>
        <taxon>Trichonephila</taxon>
    </lineage>
</organism>
<protein>
    <submittedName>
        <fullName evidence="1">DUF4817 domain-containing protein</fullName>
    </submittedName>
</protein>
<proteinExistence type="predicted"/>
<dbReference type="PANTHER" id="PTHR47326">
    <property type="entry name" value="TRANSPOSABLE ELEMENT TC3 TRANSPOSASE-LIKE PROTEIN"/>
    <property type="match status" value="1"/>
</dbReference>
<evidence type="ECO:0000313" key="1">
    <source>
        <dbReference type="EMBL" id="GFX86737.1"/>
    </source>
</evidence>
<dbReference type="InterPro" id="IPR036397">
    <property type="entry name" value="RNaseH_sf"/>
</dbReference>
<dbReference type="Gene3D" id="3.30.420.10">
    <property type="entry name" value="Ribonuclease H-like superfamily/Ribonuclease H"/>
    <property type="match status" value="1"/>
</dbReference>
<accession>A0A8X6R6I5</accession>
<dbReference type="Proteomes" id="UP000887159">
    <property type="component" value="Unassembled WGS sequence"/>
</dbReference>
<evidence type="ECO:0000313" key="2">
    <source>
        <dbReference type="Proteomes" id="UP000887159"/>
    </source>
</evidence>
<dbReference type="EMBL" id="BMAU01021013">
    <property type="protein sequence ID" value="GFX86737.1"/>
    <property type="molecule type" value="Genomic_DNA"/>
</dbReference>
<dbReference type="GO" id="GO:0003676">
    <property type="term" value="F:nucleic acid binding"/>
    <property type="evidence" value="ECO:0007669"/>
    <property type="project" value="InterPro"/>
</dbReference>
<keyword evidence="2" id="KW-1185">Reference proteome</keyword>
<dbReference type="AlphaFoldDB" id="A0A8X6R6I5"/>
<name>A0A8X6R6I5_TRICX</name>
<sequence length="349" mass="40050">MSSSSIRPLWLCCEGGVGTSGSERCHLQEDQTQDALDRPVVEKTATSLEIQRATFQQDKRVSQDGLRTVTTLPRSIPIYVSHHLGLNPTTLNELEARIKTWGEKKQNPKGLKEFVIRFDGVPQNQRDVQVAELAVSHTTVWRVSRKRLQLKPYRYQIVQALKPTDKPLRKKFCEKFQEKFDVNGFENTLVFTDEVFCGKVNRHNLRFWGTENVYVTLEHQRDSPKMNVFCALSNSCVFGPFFFAENSINGDIYQDMLSEWLLPQLEESIPDFILQQNSALQHWNKNVLEFLNEHLLHRWIGHAGPKGLGGTEAADNCSVELHHREYSTMSVTAALLPSRHLSCHRRGTY</sequence>
<dbReference type="PANTHER" id="PTHR47326:SF1">
    <property type="entry name" value="HTH PSQ-TYPE DOMAIN-CONTAINING PROTEIN"/>
    <property type="match status" value="1"/>
</dbReference>